<dbReference type="EMBL" id="VVXJ01000016">
    <property type="protein sequence ID" value="KAA2375455.1"/>
    <property type="molecule type" value="Genomic_DNA"/>
</dbReference>
<evidence type="ECO:0000313" key="2">
    <source>
        <dbReference type="EMBL" id="KAA2366130.1"/>
    </source>
</evidence>
<keyword evidence="1" id="KW-0812">Transmembrane</keyword>
<feature type="transmembrane region" description="Helical" evidence="1">
    <location>
        <begin position="16"/>
        <end position="36"/>
    </location>
</feature>
<sequence length="164" mass="18006">MYALPGEVVVRRRKSLVLPAALLAAGVAILVLNHVYGASMTNNLRSSAVFIGGSLALAGMITLAARFFSAEGAPYYRAGRSYLRYDELYFERSQSRDVVALVAEGNVERLLAMPHARVPAVSVAMYRTPDNRFAAMQAFEYADLEYRPLTRLQISPQKEGACEA</sequence>
<name>A0A5B3GNX1_9BACT</name>
<dbReference type="Proteomes" id="UP000322658">
    <property type="component" value="Unassembled WGS sequence"/>
</dbReference>
<organism evidence="3 4">
    <name type="scientific">Alistipes shahii</name>
    <dbReference type="NCBI Taxonomy" id="328814"/>
    <lineage>
        <taxon>Bacteria</taxon>
        <taxon>Pseudomonadati</taxon>
        <taxon>Bacteroidota</taxon>
        <taxon>Bacteroidia</taxon>
        <taxon>Bacteroidales</taxon>
        <taxon>Rikenellaceae</taxon>
        <taxon>Alistipes</taxon>
    </lineage>
</organism>
<evidence type="ECO:0000313" key="4">
    <source>
        <dbReference type="Proteomes" id="UP000322658"/>
    </source>
</evidence>
<proteinExistence type="predicted"/>
<keyword evidence="1" id="KW-1133">Transmembrane helix</keyword>
<dbReference type="Proteomes" id="UP000323567">
    <property type="component" value="Unassembled WGS sequence"/>
</dbReference>
<reference evidence="4 5" key="1">
    <citation type="journal article" date="2019" name="Nat. Med.">
        <title>A library of human gut bacterial isolates paired with longitudinal multiomics data enables mechanistic microbiome research.</title>
        <authorList>
            <person name="Poyet M."/>
            <person name="Groussin M."/>
            <person name="Gibbons S.M."/>
            <person name="Avila-Pacheco J."/>
            <person name="Jiang X."/>
            <person name="Kearney S.M."/>
            <person name="Perrotta A.R."/>
            <person name="Berdy B."/>
            <person name="Zhao S."/>
            <person name="Lieberman T.D."/>
            <person name="Swanson P.K."/>
            <person name="Smith M."/>
            <person name="Roesemann S."/>
            <person name="Alexander J.E."/>
            <person name="Rich S.A."/>
            <person name="Livny J."/>
            <person name="Vlamakis H."/>
            <person name="Clish C."/>
            <person name="Bullock K."/>
            <person name="Deik A."/>
            <person name="Scott J."/>
            <person name="Pierce K.A."/>
            <person name="Xavier R.J."/>
            <person name="Alm E.J."/>
        </authorList>
    </citation>
    <scope>NUCLEOTIDE SEQUENCE [LARGE SCALE GENOMIC DNA]</scope>
    <source>
        <strain evidence="3 4">BIOML-A1</strain>
        <strain evidence="2 5">BIOML-A2</strain>
    </source>
</reference>
<feature type="transmembrane region" description="Helical" evidence="1">
    <location>
        <begin position="48"/>
        <end position="68"/>
    </location>
</feature>
<gene>
    <name evidence="3" type="ORF">F2Y07_08280</name>
    <name evidence="2" type="ORF">F2Y13_13985</name>
</gene>
<dbReference type="EMBL" id="VVXK01000028">
    <property type="protein sequence ID" value="KAA2366130.1"/>
    <property type="molecule type" value="Genomic_DNA"/>
</dbReference>
<comment type="caution">
    <text evidence="3">The sequence shown here is derived from an EMBL/GenBank/DDBJ whole genome shotgun (WGS) entry which is preliminary data.</text>
</comment>
<evidence type="ECO:0000313" key="5">
    <source>
        <dbReference type="Proteomes" id="UP000323567"/>
    </source>
</evidence>
<protein>
    <submittedName>
        <fullName evidence="3">Uncharacterized protein</fullName>
    </submittedName>
</protein>
<keyword evidence="1" id="KW-0472">Membrane</keyword>
<dbReference type="AlphaFoldDB" id="A0A5B3GNX1"/>
<evidence type="ECO:0000256" key="1">
    <source>
        <dbReference type="SAM" id="Phobius"/>
    </source>
</evidence>
<accession>A0A5B3GNX1</accession>
<evidence type="ECO:0000313" key="3">
    <source>
        <dbReference type="EMBL" id="KAA2375455.1"/>
    </source>
</evidence>